<dbReference type="Gene3D" id="3.40.50.300">
    <property type="entry name" value="P-loop containing nucleotide triphosphate hydrolases"/>
    <property type="match status" value="1"/>
</dbReference>
<feature type="compositionally biased region" description="Basic and acidic residues" evidence="2">
    <location>
        <begin position="46"/>
        <end position="55"/>
    </location>
</feature>
<dbReference type="RefSeq" id="WP_236864584.1">
    <property type="nucleotide sequence ID" value="NZ_BAABAZ010000004.1"/>
</dbReference>
<feature type="compositionally biased region" description="Basic and acidic residues" evidence="2">
    <location>
        <begin position="95"/>
        <end position="106"/>
    </location>
</feature>
<dbReference type="SUPFAM" id="SSF52540">
    <property type="entry name" value="P-loop containing nucleoside triphosphate hydrolases"/>
    <property type="match status" value="1"/>
</dbReference>
<name>A0ABP8EGD8_9MICO</name>
<dbReference type="Gene3D" id="3.30.450.380">
    <property type="match status" value="1"/>
</dbReference>
<dbReference type="InterPro" id="IPR050921">
    <property type="entry name" value="T4SS_GSP_E_ATPase"/>
</dbReference>
<dbReference type="Pfam" id="PF00437">
    <property type="entry name" value="T2SSE"/>
    <property type="match status" value="1"/>
</dbReference>
<comment type="similarity">
    <text evidence="1">Belongs to the GSP E family.</text>
</comment>
<organism evidence="4 5">
    <name type="scientific">Brevibacterium daeguense</name>
    <dbReference type="NCBI Taxonomy" id="909936"/>
    <lineage>
        <taxon>Bacteria</taxon>
        <taxon>Bacillati</taxon>
        <taxon>Actinomycetota</taxon>
        <taxon>Actinomycetes</taxon>
        <taxon>Micrococcales</taxon>
        <taxon>Brevibacteriaceae</taxon>
        <taxon>Brevibacterium</taxon>
    </lineage>
</organism>
<dbReference type="Proteomes" id="UP001501586">
    <property type="component" value="Unassembled WGS sequence"/>
</dbReference>
<feature type="domain" description="Bacterial type II secretion system protein E" evidence="3">
    <location>
        <begin position="182"/>
        <end position="465"/>
    </location>
</feature>
<evidence type="ECO:0000313" key="4">
    <source>
        <dbReference type="EMBL" id="GAA4283034.1"/>
    </source>
</evidence>
<sequence length="541" mass="58486">MSLSRRLQAAHNPNHTDPARSAARPSVGAEGDHPTDSSGVRAAPARGERENRADGDGSAGEPRTGRHSSHAGPAGPDPVAGASGTASPQNSGRLVGEDPAARRETPVSELSGSPALTRLKDRAATALFERMGTRLSDPSLSEEQLHSLVHTQLNSIVAEEKVPLTDDQRQRLIREVQADALGYGPLERLLDDPTVTEIMVNGPDMVYVEQHGKLTRSTARFTSEEHLRRVIDRIVSRVGRRVDESSPLVDARLADGSRVNAVVPPLAFNGSSLTIRKFSKDPFKVPDLIRFGTLTPEMADLLHACVEARLNIIVSGGTGSGKTTLLNVLSSFIPTDERIVTIEDAVELQLQQDHVVRLESRPSNLEGKGEITIRDLVRNSLRMRPDRIVVGEVRGGETLDMLQAMNTGHDGSLSTVHSNSPRDAIARLETLVLMAGVDLPLRAVREQIASAVDVIIQLTRLRDGTRRVTAVTEVQGMEGQTVTLQDAFLFDYSAGVDPSGRFRGKPVSTGIRPRFTDRFEELGINLPAGVFEPPTTAGARR</sequence>
<evidence type="ECO:0000256" key="1">
    <source>
        <dbReference type="ARBA" id="ARBA00006611"/>
    </source>
</evidence>
<evidence type="ECO:0000259" key="3">
    <source>
        <dbReference type="Pfam" id="PF00437"/>
    </source>
</evidence>
<evidence type="ECO:0000256" key="2">
    <source>
        <dbReference type="SAM" id="MobiDB-lite"/>
    </source>
</evidence>
<keyword evidence="5" id="KW-1185">Reference proteome</keyword>
<evidence type="ECO:0000313" key="5">
    <source>
        <dbReference type="Proteomes" id="UP001501586"/>
    </source>
</evidence>
<dbReference type="InterPro" id="IPR027417">
    <property type="entry name" value="P-loop_NTPase"/>
</dbReference>
<protein>
    <submittedName>
        <fullName evidence="4">CpaF family protein</fullName>
    </submittedName>
</protein>
<dbReference type="PANTHER" id="PTHR30486">
    <property type="entry name" value="TWITCHING MOTILITY PROTEIN PILT"/>
    <property type="match status" value="1"/>
</dbReference>
<dbReference type="PANTHER" id="PTHR30486:SF15">
    <property type="entry name" value="TYPE II_IV SECRETION SYSTEM ATPASE"/>
    <property type="match status" value="1"/>
</dbReference>
<comment type="caution">
    <text evidence="4">The sequence shown here is derived from an EMBL/GenBank/DDBJ whole genome shotgun (WGS) entry which is preliminary data.</text>
</comment>
<dbReference type="CDD" id="cd01130">
    <property type="entry name" value="VirB11-like_ATPase"/>
    <property type="match status" value="1"/>
</dbReference>
<proteinExistence type="inferred from homology"/>
<accession>A0ABP8EGD8</accession>
<feature type="region of interest" description="Disordered" evidence="2">
    <location>
        <begin position="1"/>
        <end position="114"/>
    </location>
</feature>
<gene>
    <name evidence="4" type="ORF">GCM10022261_05650</name>
</gene>
<feature type="compositionally biased region" description="Polar residues" evidence="2">
    <location>
        <begin position="1"/>
        <end position="15"/>
    </location>
</feature>
<dbReference type="EMBL" id="BAABAZ010000004">
    <property type="protein sequence ID" value="GAA4283034.1"/>
    <property type="molecule type" value="Genomic_DNA"/>
</dbReference>
<dbReference type="InterPro" id="IPR001482">
    <property type="entry name" value="T2SS/T4SS_dom"/>
</dbReference>
<feature type="compositionally biased region" description="Low complexity" evidence="2">
    <location>
        <begin position="71"/>
        <end position="84"/>
    </location>
</feature>
<reference evidence="5" key="1">
    <citation type="journal article" date="2019" name="Int. J. Syst. Evol. Microbiol.">
        <title>The Global Catalogue of Microorganisms (GCM) 10K type strain sequencing project: providing services to taxonomists for standard genome sequencing and annotation.</title>
        <authorList>
            <consortium name="The Broad Institute Genomics Platform"/>
            <consortium name="The Broad Institute Genome Sequencing Center for Infectious Disease"/>
            <person name="Wu L."/>
            <person name="Ma J."/>
        </authorList>
    </citation>
    <scope>NUCLEOTIDE SEQUENCE [LARGE SCALE GENOMIC DNA]</scope>
    <source>
        <strain evidence="5">JCM 17458</strain>
    </source>
</reference>